<proteinExistence type="predicted"/>
<evidence type="ECO:0000256" key="1">
    <source>
        <dbReference type="SAM" id="SignalP"/>
    </source>
</evidence>
<dbReference type="SMART" id="SM00554">
    <property type="entry name" value="FAS1"/>
    <property type="match status" value="1"/>
</dbReference>
<feature type="chain" id="PRO_5031167431" evidence="1">
    <location>
        <begin position="30"/>
        <end position="186"/>
    </location>
</feature>
<dbReference type="PANTHER" id="PTHR10900:SF77">
    <property type="entry name" value="FI19380P1"/>
    <property type="match status" value="1"/>
</dbReference>
<evidence type="ECO:0000313" key="4">
    <source>
        <dbReference type="Proteomes" id="UP000541810"/>
    </source>
</evidence>
<dbReference type="AlphaFoldDB" id="A0A7X0H545"/>
<reference evidence="3 4" key="1">
    <citation type="submission" date="2020-08" db="EMBL/GenBank/DDBJ databases">
        <title>Genomic Encyclopedia of Type Strains, Phase IV (KMG-IV): sequencing the most valuable type-strain genomes for metagenomic binning, comparative biology and taxonomic classification.</title>
        <authorList>
            <person name="Goeker M."/>
        </authorList>
    </citation>
    <scope>NUCLEOTIDE SEQUENCE [LARGE SCALE GENOMIC DNA]</scope>
    <source>
        <strain evidence="3 4">DSM 103725</strain>
    </source>
</reference>
<accession>A0A7X0H545</accession>
<dbReference type="PROSITE" id="PS51257">
    <property type="entry name" value="PROKAR_LIPOPROTEIN"/>
    <property type="match status" value="1"/>
</dbReference>
<dbReference type="InterPro" id="IPR036378">
    <property type="entry name" value="FAS1_dom_sf"/>
</dbReference>
<keyword evidence="4" id="KW-1185">Reference proteome</keyword>
<dbReference type="PROSITE" id="PS50213">
    <property type="entry name" value="FAS1"/>
    <property type="match status" value="1"/>
</dbReference>
<dbReference type="SUPFAM" id="SSF82153">
    <property type="entry name" value="FAS1 domain"/>
    <property type="match status" value="1"/>
</dbReference>
<protein>
    <submittedName>
        <fullName evidence="3">Putative surface protein with fasciclin (FAS1) repeats</fullName>
    </submittedName>
</protein>
<dbReference type="Pfam" id="PF02469">
    <property type="entry name" value="Fasciclin"/>
    <property type="match status" value="1"/>
</dbReference>
<name>A0A7X0H545_9BACT</name>
<dbReference type="InterPro" id="IPR050904">
    <property type="entry name" value="Adhesion/Biosynth-related"/>
</dbReference>
<dbReference type="GO" id="GO:0005615">
    <property type="term" value="C:extracellular space"/>
    <property type="evidence" value="ECO:0007669"/>
    <property type="project" value="TreeGrafter"/>
</dbReference>
<dbReference type="FunFam" id="2.30.180.10:FF:000019">
    <property type="entry name" value="Cell surface lipoprotein"/>
    <property type="match status" value="1"/>
</dbReference>
<sequence>MKLQPFTRLFSIAALAVVAAVMTAPAAMACGGCGCSAKKEKPAGPSGDIVETAASAGVFNTLLAAAEAAGLVETLQSEGPLTVLAPTDAAFAKLPEGTVESLLEPENKDQLVAILTYHVVPGKVDSAAALEAGTATTVQGGELTFSVESHGDHDHAQVNGVNIIKTDIETTNGMIHVIDAVLLPAE</sequence>
<feature type="signal peptide" evidence="1">
    <location>
        <begin position="1"/>
        <end position="29"/>
    </location>
</feature>
<evidence type="ECO:0000313" key="3">
    <source>
        <dbReference type="EMBL" id="MBB6429409.1"/>
    </source>
</evidence>
<feature type="domain" description="FAS1" evidence="2">
    <location>
        <begin position="46"/>
        <end position="182"/>
    </location>
</feature>
<evidence type="ECO:0000259" key="2">
    <source>
        <dbReference type="PROSITE" id="PS50213"/>
    </source>
</evidence>
<dbReference type="InterPro" id="IPR000782">
    <property type="entry name" value="FAS1_domain"/>
</dbReference>
<dbReference type="Gene3D" id="2.30.180.10">
    <property type="entry name" value="FAS1 domain"/>
    <property type="match status" value="1"/>
</dbReference>
<gene>
    <name evidence="3" type="ORF">HNQ40_001215</name>
</gene>
<dbReference type="PANTHER" id="PTHR10900">
    <property type="entry name" value="PERIOSTIN-RELATED"/>
    <property type="match status" value="1"/>
</dbReference>
<keyword evidence="1" id="KW-0732">Signal</keyword>
<dbReference type="Proteomes" id="UP000541810">
    <property type="component" value="Unassembled WGS sequence"/>
</dbReference>
<organism evidence="3 4">
    <name type="scientific">Algisphaera agarilytica</name>
    <dbReference type="NCBI Taxonomy" id="1385975"/>
    <lineage>
        <taxon>Bacteria</taxon>
        <taxon>Pseudomonadati</taxon>
        <taxon>Planctomycetota</taxon>
        <taxon>Phycisphaerae</taxon>
        <taxon>Phycisphaerales</taxon>
        <taxon>Phycisphaeraceae</taxon>
        <taxon>Algisphaera</taxon>
    </lineage>
</organism>
<dbReference type="EMBL" id="JACHGY010000001">
    <property type="protein sequence ID" value="MBB6429409.1"/>
    <property type="molecule type" value="Genomic_DNA"/>
</dbReference>
<comment type="caution">
    <text evidence="3">The sequence shown here is derived from an EMBL/GenBank/DDBJ whole genome shotgun (WGS) entry which is preliminary data.</text>
</comment>